<dbReference type="RefSeq" id="WP_072821133.1">
    <property type="nucleotide sequence ID" value="NZ_LT670849.1"/>
</dbReference>
<dbReference type="EMBL" id="LT670849">
    <property type="protein sequence ID" value="SHN80791.1"/>
    <property type="molecule type" value="Genomic_DNA"/>
</dbReference>
<evidence type="ECO:0000313" key="3">
    <source>
        <dbReference type="Proteomes" id="UP000184096"/>
    </source>
</evidence>
<feature type="transmembrane region" description="Helical" evidence="1">
    <location>
        <begin position="52"/>
        <end position="77"/>
    </location>
</feature>
<protein>
    <submittedName>
        <fullName evidence="2">Uncharacterized protein</fullName>
    </submittedName>
</protein>
<evidence type="ECO:0000256" key="1">
    <source>
        <dbReference type="SAM" id="Phobius"/>
    </source>
</evidence>
<accession>A0A1M7UCM3</accession>
<sequence>MHIYTSQLIDLLLVLVTAWTALAIIFALYAYFVGLRYPISESVFGRIVVVSFFMLTASIWLPIVAGALLLSLLGHLWSSFRAKPKK</sequence>
<keyword evidence="1" id="KW-0812">Transmembrane</keyword>
<keyword evidence="3" id="KW-1185">Reference proteome</keyword>
<keyword evidence="1" id="KW-0472">Membrane</keyword>
<dbReference type="Proteomes" id="UP000184096">
    <property type="component" value="Chromosome I"/>
</dbReference>
<dbReference type="AlphaFoldDB" id="A0A1M7UCM3"/>
<dbReference type="OrthoDB" id="8241946at2"/>
<gene>
    <name evidence="2" type="ORF">SAMN05444170_4507</name>
</gene>
<keyword evidence="1" id="KW-1133">Transmembrane helix</keyword>
<evidence type="ECO:0000313" key="2">
    <source>
        <dbReference type="EMBL" id="SHN80791.1"/>
    </source>
</evidence>
<organism evidence="2 3">
    <name type="scientific">Bradyrhizobium erythrophlei</name>
    <dbReference type="NCBI Taxonomy" id="1437360"/>
    <lineage>
        <taxon>Bacteria</taxon>
        <taxon>Pseudomonadati</taxon>
        <taxon>Pseudomonadota</taxon>
        <taxon>Alphaproteobacteria</taxon>
        <taxon>Hyphomicrobiales</taxon>
        <taxon>Nitrobacteraceae</taxon>
        <taxon>Bradyrhizobium</taxon>
    </lineage>
</organism>
<reference evidence="3" key="1">
    <citation type="submission" date="2016-11" db="EMBL/GenBank/DDBJ databases">
        <authorList>
            <person name="Varghese N."/>
            <person name="Submissions S."/>
        </authorList>
    </citation>
    <scope>NUCLEOTIDE SEQUENCE [LARGE SCALE GENOMIC DNA]</scope>
    <source>
        <strain evidence="3">GAS401</strain>
    </source>
</reference>
<proteinExistence type="predicted"/>
<name>A0A1M7UCM3_9BRAD</name>
<feature type="transmembrane region" description="Helical" evidence="1">
    <location>
        <begin position="12"/>
        <end position="32"/>
    </location>
</feature>